<reference evidence="10 11" key="1">
    <citation type="submission" date="2015-12" db="EMBL/GenBank/DDBJ databases">
        <title>Complete genome sequence of a multi-drug resistant strain Acidovorax sp. 12322-1.</title>
        <authorList>
            <person name="Ming D."/>
            <person name="Wang M."/>
            <person name="Hu S."/>
            <person name="Zhou Y."/>
            <person name="Jiang T."/>
        </authorList>
    </citation>
    <scope>NUCLEOTIDE SEQUENCE [LARGE SCALE GENOMIC DNA]</scope>
    <source>
        <strain evidence="10 11">12322-1</strain>
    </source>
</reference>
<dbReference type="Proteomes" id="UP000053300">
    <property type="component" value="Unassembled WGS sequence"/>
</dbReference>
<dbReference type="KEGG" id="cke:B5M06_11055"/>
<feature type="transmembrane region" description="Helical" evidence="8">
    <location>
        <begin position="150"/>
        <end position="166"/>
    </location>
</feature>
<evidence type="ECO:0000256" key="3">
    <source>
        <dbReference type="ARBA" id="ARBA00022448"/>
    </source>
</evidence>
<feature type="transmembrane region" description="Helical" evidence="8">
    <location>
        <begin position="178"/>
        <end position="195"/>
    </location>
</feature>
<evidence type="ECO:0000256" key="4">
    <source>
        <dbReference type="ARBA" id="ARBA00022475"/>
    </source>
</evidence>
<dbReference type="OrthoDB" id="3250831at2"/>
<evidence type="ECO:0000256" key="7">
    <source>
        <dbReference type="ARBA" id="ARBA00023136"/>
    </source>
</evidence>
<proteinExistence type="inferred from homology"/>
<feature type="transmembrane region" description="Helical" evidence="8">
    <location>
        <begin position="34"/>
        <end position="51"/>
    </location>
</feature>
<feature type="transmembrane region" description="Helical" evidence="8">
    <location>
        <begin position="5"/>
        <end position="22"/>
    </location>
</feature>
<keyword evidence="3" id="KW-0813">Transport</keyword>
<accession>A0A1V0BFK8</accession>
<comment type="similarity">
    <text evidence="2">Belongs to the EamA transporter family.</text>
</comment>
<dbReference type="InterPro" id="IPR037185">
    <property type="entry name" value="EmrE-like"/>
</dbReference>
<feature type="transmembrane region" description="Helical" evidence="8">
    <location>
        <begin position="240"/>
        <end position="260"/>
    </location>
</feature>
<evidence type="ECO:0000256" key="5">
    <source>
        <dbReference type="ARBA" id="ARBA00022692"/>
    </source>
</evidence>
<dbReference type="InterPro" id="IPR004626">
    <property type="entry name" value="RarD"/>
</dbReference>
<keyword evidence="7 8" id="KW-0472">Membrane</keyword>
<dbReference type="GO" id="GO:0005886">
    <property type="term" value="C:plasma membrane"/>
    <property type="evidence" value="ECO:0007669"/>
    <property type="project" value="UniProtKB-SubCell"/>
</dbReference>
<feature type="transmembrane region" description="Helical" evidence="8">
    <location>
        <begin position="127"/>
        <end position="144"/>
    </location>
</feature>
<feature type="transmembrane region" description="Helical" evidence="8">
    <location>
        <begin position="215"/>
        <end position="233"/>
    </location>
</feature>
<feature type="transmembrane region" description="Helical" evidence="8">
    <location>
        <begin position="71"/>
        <end position="92"/>
    </location>
</feature>
<evidence type="ECO:0000313" key="10">
    <source>
        <dbReference type="EMBL" id="KUF41060.1"/>
    </source>
</evidence>
<keyword evidence="5 8" id="KW-0812">Transmembrane</keyword>
<keyword evidence="11" id="KW-1185">Reference proteome</keyword>
<reference evidence="9 12" key="2">
    <citation type="submission" date="2017-03" db="EMBL/GenBank/DDBJ databases">
        <title>Rapid Whole Genome Sequencing of Comamonas kerstersii Causing Continuous ambulatory Peritoneal Dialysis-Associated Peritonitis.</title>
        <authorList>
            <person name="Zheng B."/>
        </authorList>
    </citation>
    <scope>NUCLEOTIDE SEQUENCE [LARGE SCALE GENOMIC DNA]</scope>
    <source>
        <strain evidence="9 12">8943</strain>
    </source>
</reference>
<sequence>MFQGVAASVVASCIFGGIYYLAPLLQPLTGEQIFGWRMLLTIPFTTAWLCYSSQGKAVLALLQRAREHWPFALMLLLSSLLAGVQLWLFMWAPLHGHALPVSLGYFVLPLAMVLAGRLVFQERLTPWQAAASALAGCGMAWELWRAGGVAWSTWVVVIGYPAYFVLRRKLHTNSFAGHWLDVLLMLPVCAWFAWGDASAGYTGWQAVTQTAPLHALVPLLGVLSAVALALYMTASRLLPLGLFGLLSYVEPLLLVVAALLMGERVQPGQEPMYALIGAGVAMLVLEGAMQLRRQAQMRAQASGSNT</sequence>
<evidence type="ECO:0000313" key="9">
    <source>
        <dbReference type="EMBL" id="AQZ98709.1"/>
    </source>
</evidence>
<dbReference type="Proteomes" id="UP000242792">
    <property type="component" value="Chromosome"/>
</dbReference>
<dbReference type="EMBL" id="LPXH01000025">
    <property type="protein sequence ID" value="KUF41060.1"/>
    <property type="molecule type" value="Genomic_DNA"/>
</dbReference>
<dbReference type="EMBL" id="CP020121">
    <property type="protein sequence ID" value="AQZ98709.1"/>
    <property type="molecule type" value="Genomic_DNA"/>
</dbReference>
<dbReference type="STRING" id="225992.B5M06_11055"/>
<name>A0A0W7Z1K5_9BURK</name>
<dbReference type="NCBIfam" id="TIGR00688">
    <property type="entry name" value="rarD"/>
    <property type="match status" value="1"/>
</dbReference>
<dbReference type="GeneID" id="83039858"/>
<gene>
    <name evidence="10" type="ORF">AS359_09640</name>
    <name evidence="9" type="ORF">B5M06_11055</name>
</gene>
<accession>A0A0W7Z1K5</accession>
<organism evidence="10 11">
    <name type="scientific">Comamonas kerstersii</name>
    <dbReference type="NCBI Taxonomy" id="225992"/>
    <lineage>
        <taxon>Bacteria</taxon>
        <taxon>Pseudomonadati</taxon>
        <taxon>Pseudomonadota</taxon>
        <taxon>Betaproteobacteria</taxon>
        <taxon>Burkholderiales</taxon>
        <taxon>Comamonadaceae</taxon>
        <taxon>Comamonas</taxon>
    </lineage>
</organism>
<evidence type="ECO:0000256" key="8">
    <source>
        <dbReference type="SAM" id="Phobius"/>
    </source>
</evidence>
<dbReference type="AlphaFoldDB" id="A0A0W7Z1K5"/>
<accession>A0A1V3TIU4</accession>
<feature type="transmembrane region" description="Helical" evidence="8">
    <location>
        <begin position="272"/>
        <end position="289"/>
    </location>
</feature>
<keyword evidence="6 8" id="KW-1133">Transmembrane helix</keyword>
<evidence type="ECO:0000256" key="1">
    <source>
        <dbReference type="ARBA" id="ARBA00004651"/>
    </source>
</evidence>
<dbReference type="RefSeq" id="WP_054066827.1">
    <property type="nucleotide sequence ID" value="NZ_CAUCIF010000001.1"/>
</dbReference>
<evidence type="ECO:0000313" key="11">
    <source>
        <dbReference type="Proteomes" id="UP000053300"/>
    </source>
</evidence>
<evidence type="ECO:0000256" key="2">
    <source>
        <dbReference type="ARBA" id="ARBA00007362"/>
    </source>
</evidence>
<dbReference type="SUPFAM" id="SSF103481">
    <property type="entry name" value="Multidrug resistance efflux transporter EmrE"/>
    <property type="match status" value="1"/>
</dbReference>
<evidence type="ECO:0000313" key="12">
    <source>
        <dbReference type="Proteomes" id="UP000242792"/>
    </source>
</evidence>
<protein>
    <submittedName>
        <fullName evidence="9">Chemotaxis protein</fullName>
    </submittedName>
</protein>
<evidence type="ECO:0000256" key="6">
    <source>
        <dbReference type="ARBA" id="ARBA00022989"/>
    </source>
</evidence>
<keyword evidence="4" id="KW-1003">Cell membrane</keyword>
<feature type="transmembrane region" description="Helical" evidence="8">
    <location>
        <begin position="98"/>
        <end position="120"/>
    </location>
</feature>
<comment type="subcellular location">
    <subcellularLocation>
        <location evidence="1">Cell membrane</location>
        <topology evidence="1">Multi-pass membrane protein</topology>
    </subcellularLocation>
</comment>